<dbReference type="Proteomes" id="UP000015104">
    <property type="component" value="Unassembled WGS sequence"/>
</dbReference>
<dbReference type="STRING" id="32264.T1KJV3"/>
<reference evidence="6" key="1">
    <citation type="submission" date="2011-08" db="EMBL/GenBank/DDBJ databases">
        <authorList>
            <person name="Rombauts S."/>
        </authorList>
    </citation>
    <scope>NUCLEOTIDE SEQUENCE</scope>
    <source>
        <strain evidence="6">London</strain>
    </source>
</reference>
<feature type="domain" description="Apple" evidence="3">
    <location>
        <begin position="8"/>
        <end position="95"/>
    </location>
</feature>
<keyword evidence="2" id="KW-0472">Membrane</keyword>
<keyword evidence="2" id="KW-0812">Transmembrane</keyword>
<evidence type="ECO:0000259" key="3">
    <source>
        <dbReference type="PROSITE" id="PS50948"/>
    </source>
</evidence>
<feature type="transmembrane region" description="Helical" evidence="2">
    <location>
        <begin position="621"/>
        <end position="646"/>
    </location>
</feature>
<keyword evidence="6" id="KW-1185">Reference proteome</keyword>
<dbReference type="HOGENOM" id="CLU_630607_0_0_1"/>
<dbReference type="InterPro" id="IPR003609">
    <property type="entry name" value="Pan_app"/>
</dbReference>
<reference evidence="5" key="2">
    <citation type="submission" date="2015-06" db="UniProtKB">
        <authorList>
            <consortium name="EnsemblMetazoa"/>
        </authorList>
    </citation>
    <scope>IDENTIFICATION</scope>
</reference>
<evidence type="ECO:0000256" key="1">
    <source>
        <dbReference type="SAM" id="MobiDB-lite"/>
    </source>
</evidence>
<evidence type="ECO:0000256" key="2">
    <source>
        <dbReference type="SAM" id="Phobius"/>
    </source>
</evidence>
<dbReference type="SUPFAM" id="SSF57414">
    <property type="entry name" value="Hairpin loop containing domain-like"/>
    <property type="match status" value="3"/>
</dbReference>
<dbReference type="CDD" id="cd01099">
    <property type="entry name" value="PAN_AP_HGF"/>
    <property type="match status" value="1"/>
</dbReference>
<evidence type="ECO:0008006" key="7">
    <source>
        <dbReference type="Google" id="ProtNLM"/>
    </source>
</evidence>
<dbReference type="InterPro" id="IPR001507">
    <property type="entry name" value="ZP_dom"/>
</dbReference>
<protein>
    <recommendedName>
        <fullName evidence="7">ZP domain-containing protein</fullName>
    </recommendedName>
</protein>
<evidence type="ECO:0000259" key="4">
    <source>
        <dbReference type="PROSITE" id="PS51034"/>
    </source>
</evidence>
<feature type="compositionally biased region" description="Polar residues" evidence="1">
    <location>
        <begin position="527"/>
        <end position="548"/>
    </location>
</feature>
<sequence>MACVIRQCPSGTTVSFEKMTNVNVRGVNLVPLYTGQGETPVSAECNNRCRAGPNCRAFVLNYEKHACMGMGYDSNSRSTSIIATSERTSLFEKICLSVPTCEKAWTFERVIGRQILGYDNRVLTAIASRLKCQEICLKERSFVCRSGEYDYLTQECRLSSEDRRTQPTHYTVAPPSVDYFENECSPLPLVKEDESGLPGIPNAPSECGYQRFENLELNRPDLMKSAFSEEQCKTLCEATRAFVCRSFAFKAASSLCWLNSDDSYSSGGKDSLVASPGVLYFERANCLNLKLDCTPEEMRISLNTFEPFVGKIYAKDDPLACESFGTRQRSTSLSLPLRTSAKCGVREENDGKYSTVVIIQYHPVIQRKGDRVVRLVCNFEAPTKLVTNSYRVIPALDVAGTAVVNATAPTPNIKLRITDKDGLDVVGARLGEELYLRIDMENDSVFDIFARELIARSGNAEEAITLIDSNGCPTDTAIFPNMERVPGSKSLQGKFDAFKFADDEIVRFQVNVHFCLQKCPQPTCYDASSSEDVVSPENNADQPPSYSTRARRRRETVDRYNNNESRKGINSKDDSAPLPDYPLHRELKVQGLASSNSKQNNGFSKKVPDSSSLFCTSKTTLMASLVASMIFQASLLALCCSCIFFYRFKGPSIDRTSADCDPCKNYSRDLWSSFSSIE</sequence>
<name>T1KJV3_TETUR</name>
<dbReference type="InterPro" id="IPR056953">
    <property type="entry name" value="CUT_N"/>
</dbReference>
<dbReference type="GO" id="GO:0009653">
    <property type="term" value="P:anatomical structure morphogenesis"/>
    <property type="evidence" value="ECO:0007669"/>
    <property type="project" value="TreeGrafter"/>
</dbReference>
<dbReference type="Pfam" id="PF00024">
    <property type="entry name" value="PAN_1"/>
    <property type="match status" value="3"/>
</dbReference>
<dbReference type="Gene3D" id="3.50.4.10">
    <property type="entry name" value="Hepatocyte Growth Factor"/>
    <property type="match status" value="2"/>
</dbReference>
<dbReference type="Pfam" id="PF25057">
    <property type="entry name" value="CUT_N"/>
    <property type="match status" value="1"/>
</dbReference>
<dbReference type="PROSITE" id="PS51034">
    <property type="entry name" value="ZP_2"/>
    <property type="match status" value="1"/>
</dbReference>
<organism evidence="5 6">
    <name type="scientific">Tetranychus urticae</name>
    <name type="common">Two-spotted spider mite</name>
    <dbReference type="NCBI Taxonomy" id="32264"/>
    <lineage>
        <taxon>Eukaryota</taxon>
        <taxon>Metazoa</taxon>
        <taxon>Ecdysozoa</taxon>
        <taxon>Arthropoda</taxon>
        <taxon>Chelicerata</taxon>
        <taxon>Arachnida</taxon>
        <taxon>Acari</taxon>
        <taxon>Acariformes</taxon>
        <taxon>Trombidiformes</taxon>
        <taxon>Prostigmata</taxon>
        <taxon>Eleutherengona</taxon>
        <taxon>Raphignathae</taxon>
        <taxon>Tetranychoidea</taxon>
        <taxon>Tetranychidae</taxon>
        <taxon>Tetranychus</taxon>
    </lineage>
</organism>
<dbReference type="InterPro" id="IPR057475">
    <property type="entry name" value="CUT_C"/>
</dbReference>
<dbReference type="PROSITE" id="PS50948">
    <property type="entry name" value="PAN"/>
    <property type="match status" value="3"/>
</dbReference>
<feature type="domain" description="Apple" evidence="3">
    <location>
        <begin position="101"/>
        <end position="184"/>
    </location>
</feature>
<dbReference type="SMART" id="SM00473">
    <property type="entry name" value="PAN_AP"/>
    <property type="match status" value="3"/>
</dbReference>
<evidence type="ECO:0000313" key="6">
    <source>
        <dbReference type="Proteomes" id="UP000015104"/>
    </source>
</evidence>
<accession>T1KJV3</accession>
<dbReference type="InterPro" id="IPR052774">
    <property type="entry name" value="Celegans_DevNeuronal_Protein"/>
</dbReference>
<dbReference type="PANTHER" id="PTHR47327">
    <property type="entry name" value="FI18240P1-RELATED"/>
    <property type="match status" value="1"/>
</dbReference>
<dbReference type="AlphaFoldDB" id="T1KJV3"/>
<feature type="region of interest" description="Disordered" evidence="1">
    <location>
        <begin position="527"/>
        <end position="580"/>
    </location>
</feature>
<dbReference type="EMBL" id="CAEY01000169">
    <property type="status" value="NOT_ANNOTATED_CDS"/>
    <property type="molecule type" value="Genomic_DNA"/>
</dbReference>
<feature type="domain" description="Apple" evidence="3">
    <location>
        <begin position="207"/>
        <end position="286"/>
    </location>
</feature>
<dbReference type="Pfam" id="PF25301">
    <property type="entry name" value="CUT_C"/>
    <property type="match status" value="1"/>
</dbReference>
<proteinExistence type="predicted"/>
<feature type="compositionally biased region" description="Basic and acidic residues" evidence="1">
    <location>
        <begin position="564"/>
        <end position="575"/>
    </location>
</feature>
<dbReference type="SMART" id="SM00241">
    <property type="entry name" value="ZP"/>
    <property type="match status" value="1"/>
</dbReference>
<feature type="domain" description="ZP" evidence="4">
    <location>
        <begin position="292"/>
        <end position="531"/>
    </location>
</feature>
<evidence type="ECO:0000313" key="5">
    <source>
        <dbReference type="EnsemblMetazoa" id="tetur13g01340.1"/>
    </source>
</evidence>
<dbReference type="PANTHER" id="PTHR47327:SF8">
    <property type="entry name" value="FI17836P1"/>
    <property type="match status" value="1"/>
</dbReference>
<dbReference type="EnsemblMetazoa" id="tetur13g01340.1">
    <property type="protein sequence ID" value="tetur13g01340.1"/>
    <property type="gene ID" value="tetur13g01340"/>
</dbReference>
<keyword evidence="2" id="KW-1133">Transmembrane helix</keyword>